<dbReference type="InterPro" id="IPR029035">
    <property type="entry name" value="DHS-like_NAD/FAD-binding_dom"/>
</dbReference>
<dbReference type="PROSITE" id="PS50305">
    <property type="entry name" value="SIRTUIN"/>
    <property type="match status" value="1"/>
</dbReference>
<evidence type="ECO:0000256" key="3">
    <source>
        <dbReference type="PROSITE-ProRule" id="PRU00236"/>
    </source>
</evidence>
<protein>
    <recommendedName>
        <fullName evidence="4">Deacetylase sirtuin-type domain-containing protein</fullName>
    </recommendedName>
</protein>
<evidence type="ECO:0000256" key="2">
    <source>
        <dbReference type="ARBA" id="ARBA00023027"/>
    </source>
</evidence>
<dbReference type="EMBL" id="JAHZST010000014">
    <property type="protein sequence ID" value="MBW8185500.1"/>
    <property type="molecule type" value="Genomic_DNA"/>
</dbReference>
<name>A0ABS7E7H3_9GAMM</name>
<dbReference type="Gene3D" id="3.40.50.1220">
    <property type="entry name" value="TPP-binding domain"/>
    <property type="match status" value="1"/>
</dbReference>
<comment type="caution">
    <text evidence="3">Lacks conserved residue(s) required for the propagation of feature annotation.</text>
</comment>
<gene>
    <name evidence="5" type="ORF">K0625_17760</name>
</gene>
<reference evidence="5 6" key="1">
    <citation type="submission" date="2021-07" db="EMBL/GenBank/DDBJ databases">
        <title>Shewanella sp. nov, isolated from SCS.</title>
        <authorList>
            <person name="Cao W.R."/>
        </authorList>
    </citation>
    <scope>NUCLEOTIDE SEQUENCE [LARGE SCALE GENOMIC DNA]</scope>
    <source>
        <strain evidence="5 6">NR704-98</strain>
    </source>
</reference>
<comment type="caution">
    <text evidence="5">The sequence shown here is derived from an EMBL/GenBank/DDBJ whole genome shotgun (WGS) entry which is preliminary data.</text>
</comment>
<dbReference type="InterPro" id="IPR026590">
    <property type="entry name" value="Ssirtuin_cat_dom"/>
</dbReference>
<dbReference type="RefSeq" id="WP_220110918.1">
    <property type="nucleotide sequence ID" value="NZ_JAHZST010000014.1"/>
</dbReference>
<dbReference type="InterPro" id="IPR026591">
    <property type="entry name" value="Sirtuin_cat_small_dom_sf"/>
</dbReference>
<keyword evidence="6" id="KW-1185">Reference proteome</keyword>
<organism evidence="5 6">
    <name type="scientific">Shewanella nanhaiensis</name>
    <dbReference type="NCBI Taxonomy" id="2864872"/>
    <lineage>
        <taxon>Bacteria</taxon>
        <taxon>Pseudomonadati</taxon>
        <taxon>Pseudomonadota</taxon>
        <taxon>Gammaproteobacteria</taxon>
        <taxon>Alteromonadales</taxon>
        <taxon>Shewanellaceae</taxon>
        <taxon>Shewanella</taxon>
    </lineage>
</organism>
<dbReference type="Gene3D" id="3.30.1600.10">
    <property type="entry name" value="SIR2/SIRT2 'Small Domain"/>
    <property type="match status" value="1"/>
</dbReference>
<feature type="domain" description="Deacetylase sirtuin-type" evidence="4">
    <location>
        <begin position="1"/>
        <end position="274"/>
    </location>
</feature>
<dbReference type="Proteomes" id="UP001195963">
    <property type="component" value="Unassembled WGS sequence"/>
</dbReference>
<evidence type="ECO:0000259" key="4">
    <source>
        <dbReference type="PROSITE" id="PS50305"/>
    </source>
</evidence>
<evidence type="ECO:0000256" key="1">
    <source>
        <dbReference type="ARBA" id="ARBA00022679"/>
    </source>
</evidence>
<dbReference type="SUPFAM" id="SSF52467">
    <property type="entry name" value="DHS-like NAD/FAD-binding domain"/>
    <property type="match status" value="1"/>
</dbReference>
<evidence type="ECO:0000313" key="6">
    <source>
        <dbReference type="Proteomes" id="UP001195963"/>
    </source>
</evidence>
<evidence type="ECO:0000313" key="5">
    <source>
        <dbReference type="EMBL" id="MBW8185500.1"/>
    </source>
</evidence>
<proteinExistence type="predicted"/>
<keyword evidence="1" id="KW-0808">Transferase</keyword>
<sequence length="274" mass="30334">MDPFEQAREVLADAEVVLIGAGAGLSASAGLDYTDQKAFAERFPGMLQYGFRFQYQLMGYPFDDEALKWGYLAAGLNHVYHSQKTQVYQDLLSLVDDRDSFVITSNVDRYFHKNGFDTANIYTPQGDYERFQCMTPCTDLVWDGRESVASMLPYINPETQYVENGSTLPVCPNCGGPVFMNVRGGSWFIEKPYEAQADAISNWLNDNLNRKMAIVEISAGFNTPGVIRLPLESIAKQLPGARLIRISKDHADGPSGTISLQTTADDALTQIISG</sequence>
<accession>A0ABS7E7H3</accession>
<keyword evidence="2" id="KW-0520">NAD</keyword>